<dbReference type="SUPFAM" id="SSF48264">
    <property type="entry name" value="Cytochrome P450"/>
    <property type="match status" value="1"/>
</dbReference>
<organism evidence="9 10">
    <name type="scientific">Eragrostis curvula</name>
    <name type="common">weeping love grass</name>
    <dbReference type="NCBI Taxonomy" id="38414"/>
    <lineage>
        <taxon>Eukaryota</taxon>
        <taxon>Viridiplantae</taxon>
        <taxon>Streptophyta</taxon>
        <taxon>Embryophyta</taxon>
        <taxon>Tracheophyta</taxon>
        <taxon>Spermatophyta</taxon>
        <taxon>Magnoliopsida</taxon>
        <taxon>Liliopsida</taxon>
        <taxon>Poales</taxon>
        <taxon>Poaceae</taxon>
        <taxon>PACMAD clade</taxon>
        <taxon>Chloridoideae</taxon>
        <taxon>Eragrostideae</taxon>
        <taxon>Eragrostidinae</taxon>
        <taxon>Eragrostis</taxon>
    </lineage>
</organism>
<dbReference type="PANTHER" id="PTHR47944">
    <property type="entry name" value="CYTOCHROME P450 98A9"/>
    <property type="match status" value="1"/>
</dbReference>
<dbReference type="Gramene" id="TVU46979">
    <property type="protein sequence ID" value="TVU46979"/>
    <property type="gene ID" value="EJB05_06553"/>
</dbReference>
<name>A0A5J9WFC0_9POAL</name>
<keyword evidence="3 6" id="KW-0479">Metal-binding</keyword>
<comment type="similarity">
    <text evidence="1 7">Belongs to the cytochrome P450 family.</text>
</comment>
<proteinExistence type="inferred from homology"/>
<dbReference type="GO" id="GO:0044550">
    <property type="term" value="P:secondary metabolite biosynthetic process"/>
    <property type="evidence" value="ECO:0007669"/>
    <property type="project" value="UniProtKB-ARBA"/>
</dbReference>
<evidence type="ECO:0000256" key="8">
    <source>
        <dbReference type="SAM" id="MobiDB-lite"/>
    </source>
</evidence>
<sequence>MPNKGPSQHFRVVPSDGEAIHGGGLPWRRARHRSLSRNHPPSPQVLAPWPVIGNLNLIRQLPHRSGPRARGAVRAAHVPPVRLRPRRGSSVGGSRRTSTSAPRRCAPCCAPGEFRPDRFVGSGVDVKGQDFELLPFGSGHRMCPGIGLRLKMVQLTLANLVHAFAWRLPDGVSAEEVSMEEEFALSMLRLEYLQQGILNQGPYFHFRGRHEKIGA</sequence>
<feature type="region of interest" description="Disordered" evidence="8">
    <location>
        <begin position="1"/>
        <end position="22"/>
    </location>
</feature>
<evidence type="ECO:0000256" key="1">
    <source>
        <dbReference type="ARBA" id="ARBA00010617"/>
    </source>
</evidence>
<dbReference type="GO" id="GO:0005506">
    <property type="term" value="F:iron ion binding"/>
    <property type="evidence" value="ECO:0007669"/>
    <property type="project" value="InterPro"/>
</dbReference>
<comment type="cofactor">
    <cofactor evidence="6">
        <name>heme</name>
        <dbReference type="ChEBI" id="CHEBI:30413"/>
    </cofactor>
</comment>
<feature type="binding site" description="axial binding residue" evidence="6">
    <location>
        <position position="143"/>
    </location>
    <ligand>
        <name>heme</name>
        <dbReference type="ChEBI" id="CHEBI:30413"/>
    </ligand>
    <ligandPart>
        <name>Fe</name>
        <dbReference type="ChEBI" id="CHEBI:18248"/>
    </ligandPart>
</feature>
<dbReference type="InterPro" id="IPR001128">
    <property type="entry name" value="Cyt_P450"/>
</dbReference>
<dbReference type="PROSITE" id="PS00086">
    <property type="entry name" value="CYTOCHROME_P450"/>
    <property type="match status" value="1"/>
</dbReference>
<evidence type="ECO:0000256" key="2">
    <source>
        <dbReference type="ARBA" id="ARBA00022617"/>
    </source>
</evidence>
<dbReference type="Pfam" id="PF00067">
    <property type="entry name" value="p450"/>
    <property type="match status" value="1"/>
</dbReference>
<keyword evidence="4 7" id="KW-0560">Oxidoreductase</keyword>
<comment type="caution">
    <text evidence="9">The sequence shown here is derived from an EMBL/GenBank/DDBJ whole genome shotgun (WGS) entry which is preliminary data.</text>
</comment>
<dbReference type="InterPro" id="IPR002401">
    <property type="entry name" value="Cyt_P450_E_grp-I"/>
</dbReference>
<evidence type="ECO:0000313" key="10">
    <source>
        <dbReference type="Proteomes" id="UP000324897"/>
    </source>
</evidence>
<evidence type="ECO:0000256" key="4">
    <source>
        <dbReference type="ARBA" id="ARBA00023002"/>
    </source>
</evidence>
<evidence type="ECO:0000256" key="3">
    <source>
        <dbReference type="ARBA" id="ARBA00022723"/>
    </source>
</evidence>
<dbReference type="GO" id="GO:0020037">
    <property type="term" value="F:heme binding"/>
    <property type="evidence" value="ECO:0007669"/>
    <property type="project" value="InterPro"/>
</dbReference>
<accession>A0A5J9WFC0</accession>
<dbReference type="Proteomes" id="UP000324897">
    <property type="component" value="Chromosome 5"/>
</dbReference>
<evidence type="ECO:0000256" key="5">
    <source>
        <dbReference type="ARBA" id="ARBA00023004"/>
    </source>
</evidence>
<protein>
    <recommendedName>
        <fullName evidence="11">Cytochrome P450</fullName>
    </recommendedName>
</protein>
<evidence type="ECO:0000256" key="7">
    <source>
        <dbReference type="RuleBase" id="RU000461"/>
    </source>
</evidence>
<dbReference type="GO" id="GO:0016705">
    <property type="term" value="F:oxidoreductase activity, acting on paired donors, with incorporation or reduction of molecular oxygen"/>
    <property type="evidence" value="ECO:0007669"/>
    <property type="project" value="InterPro"/>
</dbReference>
<dbReference type="InterPro" id="IPR036396">
    <property type="entry name" value="Cyt_P450_sf"/>
</dbReference>
<feature type="non-terminal residue" evidence="9">
    <location>
        <position position="1"/>
    </location>
</feature>
<keyword evidence="5 6" id="KW-0408">Iron</keyword>
<dbReference type="PRINTS" id="PR00463">
    <property type="entry name" value="EP450I"/>
</dbReference>
<gene>
    <name evidence="9" type="ORF">EJB05_06553</name>
</gene>
<feature type="region of interest" description="Disordered" evidence="8">
    <location>
        <begin position="83"/>
        <end position="104"/>
    </location>
</feature>
<reference evidence="9 10" key="1">
    <citation type="journal article" date="2019" name="Sci. Rep.">
        <title>A high-quality genome of Eragrostis curvula grass provides insights into Poaceae evolution and supports new strategies to enhance forage quality.</title>
        <authorList>
            <person name="Carballo J."/>
            <person name="Santos B.A.C.M."/>
            <person name="Zappacosta D."/>
            <person name="Garbus I."/>
            <person name="Selva J.P."/>
            <person name="Gallo C.A."/>
            <person name="Diaz A."/>
            <person name="Albertini E."/>
            <person name="Caccamo M."/>
            <person name="Echenique V."/>
        </authorList>
    </citation>
    <scope>NUCLEOTIDE SEQUENCE [LARGE SCALE GENOMIC DNA]</scope>
    <source>
        <strain evidence="10">cv. Victoria</strain>
        <tissue evidence="9">Leaf</tissue>
    </source>
</reference>
<dbReference type="OrthoDB" id="442633at2759"/>
<dbReference type="Gene3D" id="1.10.630.10">
    <property type="entry name" value="Cytochrome P450"/>
    <property type="match status" value="1"/>
</dbReference>
<dbReference type="EMBL" id="RWGY01000004">
    <property type="protein sequence ID" value="TVU46979.1"/>
    <property type="molecule type" value="Genomic_DNA"/>
</dbReference>
<keyword evidence="2 6" id="KW-0349">Heme</keyword>
<evidence type="ECO:0008006" key="11">
    <source>
        <dbReference type="Google" id="ProtNLM"/>
    </source>
</evidence>
<dbReference type="PANTHER" id="PTHR47944:SF4">
    <property type="entry name" value="OS09G0441700 PROTEIN"/>
    <property type="match status" value="1"/>
</dbReference>
<dbReference type="GO" id="GO:0004497">
    <property type="term" value="F:monooxygenase activity"/>
    <property type="evidence" value="ECO:0007669"/>
    <property type="project" value="UniProtKB-KW"/>
</dbReference>
<dbReference type="InterPro" id="IPR017972">
    <property type="entry name" value="Cyt_P450_CS"/>
</dbReference>
<keyword evidence="7" id="KW-0503">Monooxygenase</keyword>
<keyword evidence="10" id="KW-1185">Reference proteome</keyword>
<dbReference type="AlphaFoldDB" id="A0A5J9WFC0"/>
<evidence type="ECO:0000313" key="9">
    <source>
        <dbReference type="EMBL" id="TVU46979.1"/>
    </source>
</evidence>
<evidence type="ECO:0000256" key="6">
    <source>
        <dbReference type="PIRSR" id="PIRSR602401-1"/>
    </source>
</evidence>